<proteinExistence type="predicted"/>
<gene>
    <name evidence="1" type="ORF">METZ01_LOCUS481102</name>
</gene>
<organism evidence="1">
    <name type="scientific">marine metagenome</name>
    <dbReference type="NCBI Taxonomy" id="408172"/>
    <lineage>
        <taxon>unclassified sequences</taxon>
        <taxon>metagenomes</taxon>
        <taxon>ecological metagenomes</taxon>
    </lineage>
</organism>
<sequence length="95" mass="10013">MLILLGLKATGAVDKKTARLQIARGLPENFALDLGGGLQVARLQPPAQINAPAHDAGIGAWDIGEHAVKFFAHICAQLHHFNAVSSEARAVLAQL</sequence>
<name>A0A383C9G7_9ZZZZ</name>
<accession>A0A383C9G7</accession>
<feature type="non-terminal residue" evidence="1">
    <location>
        <position position="95"/>
    </location>
</feature>
<evidence type="ECO:0000313" key="1">
    <source>
        <dbReference type="EMBL" id="SVE28248.1"/>
    </source>
</evidence>
<protein>
    <submittedName>
        <fullName evidence="1">Uncharacterized protein</fullName>
    </submittedName>
</protein>
<dbReference type="EMBL" id="UINC01206567">
    <property type="protein sequence ID" value="SVE28248.1"/>
    <property type="molecule type" value="Genomic_DNA"/>
</dbReference>
<reference evidence="1" key="1">
    <citation type="submission" date="2018-05" db="EMBL/GenBank/DDBJ databases">
        <authorList>
            <person name="Lanie J.A."/>
            <person name="Ng W.-L."/>
            <person name="Kazmierczak K.M."/>
            <person name="Andrzejewski T.M."/>
            <person name="Davidsen T.M."/>
            <person name="Wayne K.J."/>
            <person name="Tettelin H."/>
            <person name="Glass J.I."/>
            <person name="Rusch D."/>
            <person name="Podicherti R."/>
            <person name="Tsui H.-C.T."/>
            <person name="Winkler M.E."/>
        </authorList>
    </citation>
    <scope>NUCLEOTIDE SEQUENCE</scope>
</reference>
<dbReference type="AlphaFoldDB" id="A0A383C9G7"/>